<accession>A0A061A1C9</accession>
<protein>
    <submittedName>
        <fullName evidence="5">Acyl carrier protein</fullName>
    </submittedName>
    <submittedName>
        <fullName evidence="4">Phosphopantetheine-binding protein</fullName>
    </submittedName>
</protein>
<dbReference type="Pfam" id="PF00550">
    <property type="entry name" value="PP-binding"/>
    <property type="match status" value="1"/>
</dbReference>
<dbReference type="InterPro" id="IPR009081">
    <property type="entry name" value="PP-bd_ACP"/>
</dbReference>
<feature type="domain" description="Carrier" evidence="3">
    <location>
        <begin position="5"/>
        <end position="83"/>
    </location>
</feature>
<dbReference type="EMBL" id="JAGGLR010000042">
    <property type="protein sequence ID" value="MBP2068467.1"/>
    <property type="molecule type" value="Genomic_DNA"/>
</dbReference>
<keyword evidence="2" id="KW-0597">Phosphoprotein</keyword>
<sequence length="87" mass="9625">MPDTQPTPLDLEELRRTIAEVFCVDPGEVTDETRFVEDLGGDSLLALEVIVALEKKYSVRFAESDVRGLTTLPRTYDVLADKLGARG</sequence>
<dbReference type="EMBL" id="LK022848">
    <property type="protein sequence ID" value="CDR15636.1"/>
    <property type="molecule type" value="Genomic_DNA"/>
</dbReference>
<reference evidence="4" key="1">
    <citation type="submission" date="2014-05" db="EMBL/GenBank/DDBJ databases">
        <authorList>
            <person name="Horn Fabian"/>
        </authorList>
    </citation>
    <scope>NUCLEOTIDE SEQUENCE</scope>
</reference>
<dbReference type="HOGENOM" id="CLU_108696_7_2_11"/>
<dbReference type="GeneID" id="32471131"/>
<reference evidence="5 6" key="2">
    <citation type="submission" date="2021-03" db="EMBL/GenBank/DDBJ databases">
        <title>Genomic Encyclopedia of Type Strains, Phase IV (KMG-IV): sequencing the most valuable type-strain genomes for metagenomic binning, comparative biology and taxonomic classification.</title>
        <authorList>
            <person name="Goeker M."/>
        </authorList>
    </citation>
    <scope>NUCLEOTIDE SEQUENCE [LARGE SCALE GENOMIC DNA]</scope>
    <source>
        <strain evidence="5 6">DSM 41954</strain>
    </source>
</reference>
<dbReference type="Proteomes" id="UP000756710">
    <property type="component" value="Unassembled WGS sequence"/>
</dbReference>
<dbReference type="AlphaFoldDB" id="A0A061A1C9"/>
<dbReference type="Gene3D" id="1.10.1200.10">
    <property type="entry name" value="ACP-like"/>
    <property type="match status" value="1"/>
</dbReference>
<dbReference type="InterPro" id="IPR006162">
    <property type="entry name" value="Ppantetheine_attach_site"/>
</dbReference>
<name>A0A061A1C9_9ACTN</name>
<evidence type="ECO:0000259" key="3">
    <source>
        <dbReference type="PROSITE" id="PS50075"/>
    </source>
</evidence>
<organism evidence="4">
    <name type="scientific">Streptomyces iranensis</name>
    <dbReference type="NCBI Taxonomy" id="576784"/>
    <lineage>
        <taxon>Bacteria</taxon>
        <taxon>Bacillati</taxon>
        <taxon>Actinomycetota</taxon>
        <taxon>Actinomycetes</taxon>
        <taxon>Kitasatosporales</taxon>
        <taxon>Streptomycetaceae</taxon>
        <taxon>Streptomyces</taxon>
        <taxon>Streptomyces violaceusniger group</taxon>
    </lineage>
</organism>
<dbReference type="InterPro" id="IPR036736">
    <property type="entry name" value="ACP-like_sf"/>
</dbReference>
<keyword evidence="1" id="KW-0596">Phosphopantetheine</keyword>
<proteinExistence type="predicted"/>
<evidence type="ECO:0000313" key="4">
    <source>
        <dbReference type="EMBL" id="CDR15636.1"/>
    </source>
</evidence>
<dbReference type="SUPFAM" id="SSF47336">
    <property type="entry name" value="ACP-like"/>
    <property type="match status" value="1"/>
</dbReference>
<keyword evidence="6" id="KW-1185">Reference proteome</keyword>
<evidence type="ECO:0000256" key="1">
    <source>
        <dbReference type="ARBA" id="ARBA00022450"/>
    </source>
</evidence>
<dbReference type="PROSITE" id="PS50075">
    <property type="entry name" value="CARRIER"/>
    <property type="match status" value="1"/>
</dbReference>
<evidence type="ECO:0000313" key="6">
    <source>
        <dbReference type="Proteomes" id="UP000756710"/>
    </source>
</evidence>
<gene>
    <name evidence="5" type="ORF">J2Z30_009547</name>
    <name evidence="4" type="ORF">SIRAN8753</name>
</gene>
<evidence type="ECO:0000313" key="5">
    <source>
        <dbReference type="EMBL" id="MBP2068467.1"/>
    </source>
</evidence>
<dbReference type="RefSeq" id="WP_044579389.1">
    <property type="nucleotide sequence ID" value="NZ_BAABDR010000079.1"/>
</dbReference>
<dbReference type="PROSITE" id="PS00012">
    <property type="entry name" value="PHOSPHOPANTETHEINE"/>
    <property type="match status" value="1"/>
</dbReference>
<evidence type="ECO:0000256" key="2">
    <source>
        <dbReference type="ARBA" id="ARBA00022553"/>
    </source>
</evidence>